<dbReference type="InterPro" id="IPR004853">
    <property type="entry name" value="Sugar_P_trans_dom"/>
</dbReference>
<dbReference type="Proteomes" id="UP000247498">
    <property type="component" value="Unassembled WGS sequence"/>
</dbReference>
<evidence type="ECO:0000256" key="3">
    <source>
        <dbReference type="ARBA" id="ARBA00022989"/>
    </source>
</evidence>
<reference evidence="7 8" key="1">
    <citation type="journal article" date="2018" name="Sci. Rep.">
        <title>Raphidocelis subcapitata (=Pseudokirchneriella subcapitata) provides an insight into genome evolution and environmental adaptations in the Sphaeropleales.</title>
        <authorList>
            <person name="Suzuki S."/>
            <person name="Yamaguchi H."/>
            <person name="Nakajima N."/>
            <person name="Kawachi M."/>
        </authorList>
    </citation>
    <scope>NUCLEOTIDE SEQUENCE [LARGE SCALE GENOMIC DNA]</scope>
    <source>
        <strain evidence="7 8">NIES-35</strain>
    </source>
</reference>
<proteinExistence type="predicted"/>
<gene>
    <name evidence="7" type="ORF">Rsub_10550</name>
</gene>
<evidence type="ECO:0000313" key="7">
    <source>
        <dbReference type="EMBL" id="GBF98138.1"/>
    </source>
</evidence>
<sequence length="331" mass="33795">MAGAPSAAAGAASTLAWMFVSSALIIANKRVYASGFPYPMFVTGVGQLASAAGGVVLGWLSGRRSRSLPPVGWILPTIGPLWAVTFLTMWMGNAAYLHLSVAFIQIFKAMTPAVTLVLAAVAGQERLSFALFVSVMLIALGTGGAAVLETGAPSWSVLGAALFVGSSFTEAARVVGSQRLMTKHHFTSLETLVYTSLPTAALLLAASLAFEGTGPLLLSAGTLEGAAAALAPFSRDLAYAAALSFAVNLSSFWAIASTGSLTFKVAGCLKNLAVIWYAVAVGREHVSGGQLAGYAVSVAGFLIYTAAKSRAAADEARAAAKGKGRAKAKAQ</sequence>
<keyword evidence="2 5" id="KW-0812">Transmembrane</keyword>
<evidence type="ECO:0000256" key="5">
    <source>
        <dbReference type="SAM" id="Phobius"/>
    </source>
</evidence>
<feature type="transmembrane region" description="Helical" evidence="5">
    <location>
        <begin position="39"/>
        <end position="60"/>
    </location>
</feature>
<dbReference type="AlphaFoldDB" id="A0A2V0PE60"/>
<accession>A0A2V0PE60</accession>
<evidence type="ECO:0000256" key="4">
    <source>
        <dbReference type="ARBA" id="ARBA00023136"/>
    </source>
</evidence>
<dbReference type="PANTHER" id="PTHR11132">
    <property type="entry name" value="SOLUTE CARRIER FAMILY 35"/>
    <property type="match status" value="1"/>
</dbReference>
<keyword evidence="3 5" id="KW-1133">Transmembrane helix</keyword>
<protein>
    <submittedName>
        <fullName evidence="7">Sugar phosphate phosphate translocator</fullName>
    </submittedName>
</protein>
<dbReference type="EMBL" id="BDRX01000117">
    <property type="protein sequence ID" value="GBF98138.1"/>
    <property type="molecule type" value="Genomic_DNA"/>
</dbReference>
<evidence type="ECO:0000256" key="1">
    <source>
        <dbReference type="ARBA" id="ARBA00004141"/>
    </source>
</evidence>
<feature type="transmembrane region" description="Helical" evidence="5">
    <location>
        <begin position="192"/>
        <end position="210"/>
    </location>
</feature>
<feature type="transmembrane region" description="Helical" evidence="5">
    <location>
        <begin position="237"/>
        <end position="256"/>
    </location>
</feature>
<feature type="domain" description="Sugar phosphate transporter" evidence="6">
    <location>
        <begin position="15"/>
        <end position="304"/>
    </location>
</feature>
<keyword evidence="4 5" id="KW-0472">Membrane</keyword>
<feature type="transmembrane region" description="Helical" evidence="5">
    <location>
        <begin position="97"/>
        <end position="122"/>
    </location>
</feature>
<dbReference type="InterPro" id="IPR050186">
    <property type="entry name" value="TPT_transporter"/>
</dbReference>
<name>A0A2V0PE60_9CHLO</name>
<comment type="subcellular location">
    <subcellularLocation>
        <location evidence="1">Membrane</location>
        <topology evidence="1">Multi-pass membrane protein</topology>
    </subcellularLocation>
</comment>
<comment type="caution">
    <text evidence="7">The sequence shown here is derived from an EMBL/GenBank/DDBJ whole genome shotgun (WGS) entry which is preliminary data.</text>
</comment>
<keyword evidence="8" id="KW-1185">Reference proteome</keyword>
<organism evidence="7 8">
    <name type="scientific">Raphidocelis subcapitata</name>
    <dbReference type="NCBI Taxonomy" id="307507"/>
    <lineage>
        <taxon>Eukaryota</taxon>
        <taxon>Viridiplantae</taxon>
        <taxon>Chlorophyta</taxon>
        <taxon>core chlorophytes</taxon>
        <taxon>Chlorophyceae</taxon>
        <taxon>CS clade</taxon>
        <taxon>Sphaeropleales</taxon>
        <taxon>Selenastraceae</taxon>
        <taxon>Raphidocelis</taxon>
    </lineage>
</organism>
<dbReference type="GO" id="GO:0016020">
    <property type="term" value="C:membrane"/>
    <property type="evidence" value="ECO:0007669"/>
    <property type="project" value="UniProtKB-SubCell"/>
</dbReference>
<feature type="transmembrane region" description="Helical" evidence="5">
    <location>
        <begin position="72"/>
        <end position="91"/>
    </location>
</feature>
<dbReference type="OrthoDB" id="6418713at2759"/>
<evidence type="ECO:0000259" key="6">
    <source>
        <dbReference type="Pfam" id="PF03151"/>
    </source>
</evidence>
<feature type="transmembrane region" description="Helical" evidence="5">
    <location>
        <begin position="129"/>
        <end position="148"/>
    </location>
</feature>
<evidence type="ECO:0000256" key="2">
    <source>
        <dbReference type="ARBA" id="ARBA00022692"/>
    </source>
</evidence>
<evidence type="ECO:0000313" key="8">
    <source>
        <dbReference type="Proteomes" id="UP000247498"/>
    </source>
</evidence>
<dbReference type="Pfam" id="PF03151">
    <property type="entry name" value="TPT"/>
    <property type="match status" value="1"/>
</dbReference>
<feature type="transmembrane region" description="Helical" evidence="5">
    <location>
        <begin position="154"/>
        <end position="172"/>
    </location>
</feature>
<dbReference type="InParanoid" id="A0A2V0PE60"/>